<accession>A0A8C9AVE5</accession>
<dbReference type="Gene3D" id="6.10.140.140">
    <property type="match status" value="1"/>
</dbReference>
<evidence type="ECO:0000313" key="3">
    <source>
        <dbReference type="Proteomes" id="UP000694414"/>
    </source>
</evidence>
<dbReference type="PANTHER" id="PTHR23232">
    <property type="entry name" value="KRAB DOMAIN C2H2 ZINC FINGER"/>
    <property type="match status" value="1"/>
</dbReference>
<dbReference type="PROSITE" id="PS50805">
    <property type="entry name" value="KRAB"/>
    <property type="match status" value="1"/>
</dbReference>
<name>A0A8C9AVE5_PROSS</name>
<evidence type="ECO:0000259" key="1">
    <source>
        <dbReference type="PROSITE" id="PS50805"/>
    </source>
</evidence>
<dbReference type="SUPFAM" id="SSF109640">
    <property type="entry name" value="KRAB domain (Kruppel-associated box)"/>
    <property type="match status" value="1"/>
</dbReference>
<dbReference type="Pfam" id="PF01352">
    <property type="entry name" value="KRAB"/>
    <property type="match status" value="1"/>
</dbReference>
<proteinExistence type="predicted"/>
<dbReference type="Ensembl" id="ENSPSMT00000040155.1">
    <property type="protein sequence ID" value="ENSPSMP00000034833.1"/>
    <property type="gene ID" value="ENSPSMG00000023993.1"/>
</dbReference>
<reference evidence="2" key="2">
    <citation type="submission" date="2025-09" db="UniProtKB">
        <authorList>
            <consortium name="Ensembl"/>
        </authorList>
    </citation>
    <scope>IDENTIFICATION</scope>
</reference>
<sequence>LPSDPNLLHPSKGCGSSCEVPVSFEVPVLFQDMTVDISREEWQDLDPVQRCLYWDVTLENYNRLLSAGYQVSKPEAIFPLEQGQGPWTLEGDAHEVFNSQTCPYRSSSNSSTTVRFPTLVLVPSEGSTHGFLLQ</sequence>
<organism evidence="2 3">
    <name type="scientific">Prolemur simus</name>
    <name type="common">Greater bamboo lemur</name>
    <name type="synonym">Hapalemur simus</name>
    <dbReference type="NCBI Taxonomy" id="1328070"/>
    <lineage>
        <taxon>Eukaryota</taxon>
        <taxon>Metazoa</taxon>
        <taxon>Chordata</taxon>
        <taxon>Craniata</taxon>
        <taxon>Vertebrata</taxon>
        <taxon>Euteleostomi</taxon>
        <taxon>Mammalia</taxon>
        <taxon>Eutheria</taxon>
        <taxon>Euarchontoglires</taxon>
        <taxon>Primates</taxon>
        <taxon>Strepsirrhini</taxon>
        <taxon>Lemuriformes</taxon>
        <taxon>Lemuridae</taxon>
        <taxon>Prolemur</taxon>
    </lineage>
</organism>
<reference evidence="2" key="1">
    <citation type="submission" date="2025-08" db="UniProtKB">
        <authorList>
            <consortium name="Ensembl"/>
        </authorList>
    </citation>
    <scope>IDENTIFICATION</scope>
</reference>
<dbReference type="CDD" id="cd07765">
    <property type="entry name" value="KRAB_A-box"/>
    <property type="match status" value="1"/>
</dbReference>
<dbReference type="AlphaFoldDB" id="A0A8C9AVE5"/>
<dbReference type="GeneTree" id="ENSGT00940000163107"/>
<dbReference type="InterPro" id="IPR036051">
    <property type="entry name" value="KRAB_dom_sf"/>
</dbReference>
<dbReference type="InterPro" id="IPR001909">
    <property type="entry name" value="KRAB"/>
</dbReference>
<evidence type="ECO:0000313" key="2">
    <source>
        <dbReference type="Ensembl" id="ENSPSMP00000034833.1"/>
    </source>
</evidence>
<dbReference type="Proteomes" id="UP000694414">
    <property type="component" value="Unplaced"/>
</dbReference>
<dbReference type="GO" id="GO:0006355">
    <property type="term" value="P:regulation of DNA-templated transcription"/>
    <property type="evidence" value="ECO:0007669"/>
    <property type="project" value="InterPro"/>
</dbReference>
<protein>
    <recommendedName>
        <fullName evidence="1">KRAB domain-containing protein</fullName>
    </recommendedName>
</protein>
<dbReference type="PANTHER" id="PTHR23232:SF117">
    <property type="entry name" value="KRAB DOMAIN-CONTAINING PROTEIN"/>
    <property type="match status" value="1"/>
</dbReference>
<keyword evidence="3" id="KW-1185">Reference proteome</keyword>
<dbReference type="SMART" id="SM00349">
    <property type="entry name" value="KRAB"/>
    <property type="match status" value="1"/>
</dbReference>
<dbReference type="InterPro" id="IPR050169">
    <property type="entry name" value="Krueppel_C2H2_ZnF"/>
</dbReference>
<feature type="domain" description="KRAB" evidence="1">
    <location>
        <begin position="28"/>
        <end position="99"/>
    </location>
</feature>